<dbReference type="AlphaFoldDB" id="A0A0R2NZ61"/>
<organism evidence="1 2">
    <name type="scientific">Lactiplantibacillus fabifermentans DSM 21115</name>
    <dbReference type="NCBI Taxonomy" id="1413187"/>
    <lineage>
        <taxon>Bacteria</taxon>
        <taxon>Bacillati</taxon>
        <taxon>Bacillota</taxon>
        <taxon>Bacilli</taxon>
        <taxon>Lactobacillales</taxon>
        <taxon>Lactobacillaceae</taxon>
        <taxon>Lactiplantibacillus</taxon>
    </lineage>
</organism>
<evidence type="ECO:0000313" key="2">
    <source>
        <dbReference type="Proteomes" id="UP000050920"/>
    </source>
</evidence>
<accession>A0A0R2NZ61</accession>
<dbReference type="Proteomes" id="UP000050920">
    <property type="component" value="Unassembled WGS sequence"/>
</dbReference>
<protein>
    <recommendedName>
        <fullName evidence="3">Phage gp6-like head-tail connector protein</fullName>
    </recommendedName>
</protein>
<reference evidence="1 2" key="1">
    <citation type="journal article" date="2015" name="Genome Announc.">
        <title>Expanding the biotechnology potential of lactobacilli through comparative genomics of 213 strains and associated genera.</title>
        <authorList>
            <person name="Sun Z."/>
            <person name="Harris H.M."/>
            <person name="McCann A."/>
            <person name="Guo C."/>
            <person name="Argimon S."/>
            <person name="Zhang W."/>
            <person name="Yang X."/>
            <person name="Jeffery I.B."/>
            <person name="Cooney J.C."/>
            <person name="Kagawa T.F."/>
            <person name="Liu W."/>
            <person name="Song Y."/>
            <person name="Salvetti E."/>
            <person name="Wrobel A."/>
            <person name="Rasinkangas P."/>
            <person name="Parkhill J."/>
            <person name="Rea M.C."/>
            <person name="O'Sullivan O."/>
            <person name="Ritari J."/>
            <person name="Douillard F.P."/>
            <person name="Paul Ross R."/>
            <person name="Yang R."/>
            <person name="Briner A.E."/>
            <person name="Felis G.E."/>
            <person name="de Vos W.M."/>
            <person name="Barrangou R."/>
            <person name="Klaenhammer T.R."/>
            <person name="Caufield P.W."/>
            <person name="Cui Y."/>
            <person name="Zhang H."/>
            <person name="O'Toole P.W."/>
        </authorList>
    </citation>
    <scope>NUCLEOTIDE SEQUENCE [LARGE SCALE GENOMIC DNA]</scope>
    <source>
        <strain evidence="1 2">DSM 21115</strain>
    </source>
</reference>
<dbReference type="InterPro" id="IPR006450">
    <property type="entry name" value="Phage_HK97_gp6-like"/>
</dbReference>
<evidence type="ECO:0000313" key="1">
    <source>
        <dbReference type="EMBL" id="KRO28090.1"/>
    </source>
</evidence>
<dbReference type="Gene3D" id="1.10.3230.30">
    <property type="entry name" value="Phage gp6-like head-tail connector protein"/>
    <property type="match status" value="1"/>
</dbReference>
<name>A0A0R2NZ61_9LACO</name>
<comment type="caution">
    <text evidence="1">The sequence shown here is derived from an EMBL/GenBank/DDBJ whole genome shotgun (WGS) entry which is preliminary data.</text>
</comment>
<keyword evidence="2" id="KW-1185">Reference proteome</keyword>
<dbReference type="NCBIfam" id="TIGR01560">
    <property type="entry name" value="put_DNA_pack"/>
    <property type="match status" value="1"/>
</dbReference>
<dbReference type="Pfam" id="PF05135">
    <property type="entry name" value="Phage_connect_1"/>
    <property type="match status" value="1"/>
</dbReference>
<dbReference type="EMBL" id="AYGX02000053">
    <property type="protein sequence ID" value="KRO28090.1"/>
    <property type="molecule type" value="Genomic_DNA"/>
</dbReference>
<dbReference type="InterPro" id="IPR021146">
    <property type="entry name" value="Phage_gp6-like_head-tail"/>
</dbReference>
<evidence type="ECO:0008006" key="3">
    <source>
        <dbReference type="Google" id="ProtNLM"/>
    </source>
</evidence>
<gene>
    <name evidence="1" type="ORF">DY78_GL002672</name>
</gene>
<proteinExistence type="predicted"/>
<dbReference type="CDD" id="cd08054">
    <property type="entry name" value="gp6"/>
    <property type="match status" value="1"/>
</dbReference>
<dbReference type="RefSeq" id="WP_024624378.1">
    <property type="nucleotide sequence ID" value="NZ_AYGX02000053.1"/>
</dbReference>
<sequence>MADETTTTTTTTTDSNGVTVADMQAYLAVDDNEDVLQSLIDMAETDVVNNIGRDIDIETYRADKMFNQAVRLLVDFTYNNRGGLADLTLAYPPAYAYFLNGMRWRIPQEVAADETKS</sequence>